<dbReference type="Proteomes" id="UP000054653">
    <property type="component" value="Unassembled WGS sequence"/>
</dbReference>
<keyword evidence="2" id="KW-1185">Reference proteome</keyword>
<name>A0A0V0YQL7_TRIBR</name>
<dbReference type="EMBL" id="JYDI01007562">
    <property type="protein sequence ID" value="KRY02424.1"/>
    <property type="molecule type" value="Genomic_DNA"/>
</dbReference>
<accession>A0A0V0YQL7</accession>
<gene>
    <name evidence="1" type="ORF">T03_368</name>
</gene>
<evidence type="ECO:0000313" key="1">
    <source>
        <dbReference type="EMBL" id="KRY02424.1"/>
    </source>
</evidence>
<proteinExistence type="predicted"/>
<organism evidence="1 2">
    <name type="scientific">Trichinella britovi</name>
    <name type="common">Parasitic roundworm</name>
    <dbReference type="NCBI Taxonomy" id="45882"/>
    <lineage>
        <taxon>Eukaryota</taxon>
        <taxon>Metazoa</taxon>
        <taxon>Ecdysozoa</taxon>
        <taxon>Nematoda</taxon>
        <taxon>Enoplea</taxon>
        <taxon>Dorylaimia</taxon>
        <taxon>Trichinellida</taxon>
        <taxon>Trichinellidae</taxon>
        <taxon>Trichinella</taxon>
    </lineage>
</organism>
<comment type="caution">
    <text evidence="1">The sequence shown here is derived from an EMBL/GenBank/DDBJ whole genome shotgun (WGS) entry which is preliminary data.</text>
</comment>
<protein>
    <submittedName>
        <fullName evidence="1">Uncharacterized protein</fullName>
    </submittedName>
</protein>
<dbReference type="AlphaFoldDB" id="A0A0V0YQL7"/>
<evidence type="ECO:0000313" key="2">
    <source>
        <dbReference type="Proteomes" id="UP000054653"/>
    </source>
</evidence>
<reference evidence="1 2" key="1">
    <citation type="submission" date="2015-01" db="EMBL/GenBank/DDBJ databases">
        <title>Evolution of Trichinella species and genotypes.</title>
        <authorList>
            <person name="Korhonen P.K."/>
            <person name="Edoardo P."/>
            <person name="Giuseppe L.R."/>
            <person name="Gasser R.B."/>
        </authorList>
    </citation>
    <scope>NUCLEOTIDE SEQUENCE [LARGE SCALE GENOMIC DNA]</scope>
    <source>
        <strain evidence="1">ISS120</strain>
    </source>
</reference>
<sequence>MELYFVLSRVQVLLRFVLLRLKSYNHRTFLAITGQIRINK</sequence>
<feature type="non-terminal residue" evidence="1">
    <location>
        <position position="40"/>
    </location>
</feature>